<keyword evidence="4" id="KW-1185">Reference proteome</keyword>
<evidence type="ECO:0000313" key="4">
    <source>
        <dbReference type="Proteomes" id="UP000198424"/>
    </source>
</evidence>
<proteinExistence type="predicted"/>
<sequence length="205" mass="22700">MKKTILIGLAIVSLYSCQKKETTTDAAKSVDSTAIDTTVKAENNNDSTAIDNKAAMADPKVVDMIRKQLTTVLLKNDLAAIPKENRFFYYDAFDLNNDKKDEYFVGFSNPYFCGTGGCSGFILNNDGSLLNKFTVTDFPIFVGTNPTEKYQDLIVSSKGIFYNVKMKNGKYPSNPSVQEKWKGDVPAQSPAILDIANKKLEKISF</sequence>
<dbReference type="Proteomes" id="UP000028712">
    <property type="component" value="Unassembled WGS sequence"/>
</dbReference>
<evidence type="ECO:0000313" key="1">
    <source>
        <dbReference type="EMBL" id="KFF18784.1"/>
    </source>
</evidence>
<dbReference type="eggNOG" id="ENOG5032UHC">
    <property type="taxonomic scope" value="Bacteria"/>
</dbReference>
<dbReference type="EMBL" id="MUGY01000032">
    <property type="protein sequence ID" value="OXA88799.1"/>
    <property type="molecule type" value="Genomic_DNA"/>
</dbReference>
<gene>
    <name evidence="2" type="ORF">B0A62_21395</name>
    <name evidence="1" type="ORF">IW20_04230</name>
</gene>
<reference evidence="2 4" key="2">
    <citation type="submission" date="2016-11" db="EMBL/GenBank/DDBJ databases">
        <title>Whole genomes of Flavobacteriaceae.</title>
        <authorList>
            <person name="Stine C."/>
            <person name="Li C."/>
            <person name="Tadesse D."/>
        </authorList>
    </citation>
    <scope>NUCLEOTIDE SEQUENCE [LARGE SCALE GENOMIC DNA]</scope>
    <source>
        <strain evidence="2 4">ATCC 29551</strain>
    </source>
</reference>
<evidence type="ECO:0000313" key="2">
    <source>
        <dbReference type="EMBL" id="OXA88799.1"/>
    </source>
</evidence>
<dbReference type="AlphaFoldDB" id="A0A086AQ20"/>
<dbReference type="STRING" id="991.IW20_04230"/>
<evidence type="ECO:0008006" key="5">
    <source>
        <dbReference type="Google" id="ProtNLM"/>
    </source>
</evidence>
<reference evidence="1 3" key="1">
    <citation type="submission" date="2014-07" db="EMBL/GenBank/DDBJ databases">
        <title>Genome of Flavobacterium hydatis DSM 2063.</title>
        <authorList>
            <person name="Pipes S.E."/>
            <person name="Stropko S.J."/>
            <person name="Newman J.D."/>
        </authorList>
    </citation>
    <scope>NUCLEOTIDE SEQUENCE [LARGE SCALE GENOMIC DNA]</scope>
    <source>
        <strain evidence="1 3">DSM 2063</strain>
    </source>
</reference>
<protein>
    <recommendedName>
        <fullName evidence="5">Lipoprotein</fullName>
    </recommendedName>
</protein>
<organism evidence="1 3">
    <name type="scientific">Flavobacterium hydatis</name>
    <name type="common">Cytophaga aquatilis</name>
    <dbReference type="NCBI Taxonomy" id="991"/>
    <lineage>
        <taxon>Bacteria</taxon>
        <taxon>Pseudomonadati</taxon>
        <taxon>Bacteroidota</taxon>
        <taxon>Flavobacteriia</taxon>
        <taxon>Flavobacteriales</taxon>
        <taxon>Flavobacteriaceae</taxon>
        <taxon>Flavobacterium</taxon>
    </lineage>
</organism>
<name>A0A086AQ20_FLAHY</name>
<dbReference type="EMBL" id="JPRM01000005">
    <property type="protein sequence ID" value="KFF18784.1"/>
    <property type="molecule type" value="Genomic_DNA"/>
</dbReference>
<accession>A0A086AQ20</accession>
<comment type="caution">
    <text evidence="1">The sequence shown here is derived from an EMBL/GenBank/DDBJ whole genome shotgun (WGS) entry which is preliminary data.</text>
</comment>
<dbReference type="Proteomes" id="UP000198424">
    <property type="component" value="Unassembled WGS sequence"/>
</dbReference>
<evidence type="ECO:0000313" key="3">
    <source>
        <dbReference type="Proteomes" id="UP000028712"/>
    </source>
</evidence>
<dbReference type="OrthoDB" id="5348860at2"/>
<dbReference type="RefSeq" id="WP_035619253.1">
    <property type="nucleotide sequence ID" value="NZ_JBEWQG010000002.1"/>
</dbReference>
<dbReference type="PROSITE" id="PS51257">
    <property type="entry name" value="PROKAR_LIPOPROTEIN"/>
    <property type="match status" value="1"/>
</dbReference>